<gene>
    <name evidence="1" type="ORF">ACFFHF_24695</name>
</gene>
<evidence type="ECO:0000313" key="2">
    <source>
        <dbReference type="Proteomes" id="UP001589738"/>
    </source>
</evidence>
<proteinExistence type="predicted"/>
<dbReference type="Proteomes" id="UP001589738">
    <property type="component" value="Unassembled WGS sequence"/>
</dbReference>
<comment type="caution">
    <text evidence="1">The sequence shown here is derived from an EMBL/GenBank/DDBJ whole genome shotgun (WGS) entry which is preliminary data.</text>
</comment>
<sequence>MSHYSATNIKISKLSIFSGYQVLFEVKGHSYQMLVGGGGFNFPMNIIHYFKEDGKCPVCDKYTLTYPMGQQPCSGLLRDKMMLFDLFQRKFQSK</sequence>
<dbReference type="RefSeq" id="WP_377059287.1">
    <property type="nucleotide sequence ID" value="NZ_JBHLUU010000128.1"/>
</dbReference>
<accession>A0ABV6KZT2</accession>
<name>A0ABV6KZT2_9BACI</name>
<keyword evidence="2" id="KW-1185">Reference proteome</keyword>
<protein>
    <submittedName>
        <fullName evidence="1">Uncharacterized protein</fullName>
    </submittedName>
</protein>
<reference evidence="1 2" key="1">
    <citation type="submission" date="2024-09" db="EMBL/GenBank/DDBJ databases">
        <authorList>
            <person name="Sun Q."/>
            <person name="Mori K."/>
        </authorList>
    </citation>
    <scope>NUCLEOTIDE SEQUENCE [LARGE SCALE GENOMIC DNA]</scope>
    <source>
        <strain evidence="1 2">CGMCC 1.9126</strain>
    </source>
</reference>
<organism evidence="1 2">
    <name type="scientific">Robertmurraya beringensis</name>
    <dbReference type="NCBI Taxonomy" id="641660"/>
    <lineage>
        <taxon>Bacteria</taxon>
        <taxon>Bacillati</taxon>
        <taxon>Bacillota</taxon>
        <taxon>Bacilli</taxon>
        <taxon>Bacillales</taxon>
        <taxon>Bacillaceae</taxon>
        <taxon>Robertmurraya</taxon>
    </lineage>
</organism>
<dbReference type="EMBL" id="JBHLUU010000128">
    <property type="protein sequence ID" value="MFC0478390.1"/>
    <property type="molecule type" value="Genomic_DNA"/>
</dbReference>
<evidence type="ECO:0000313" key="1">
    <source>
        <dbReference type="EMBL" id="MFC0478390.1"/>
    </source>
</evidence>